<dbReference type="AlphaFoldDB" id="A0A8J6NSV4"/>
<dbReference type="Proteomes" id="UP000603434">
    <property type="component" value="Unassembled WGS sequence"/>
</dbReference>
<sequence>MLIHDDIFAWSGWGGKLSLGSGKCRLRIFDLQKEKTKSPTPIRNIIVLVSDIPDSKMSVKSCTSHIATQVANKFNIDPHRTLWVEYYPETKYGVNDEHVIAESFEAVEFTWHNDKAIKPKWRELQPPLLDEIKKLI</sequence>
<reference evidence="1 2" key="1">
    <citation type="submission" date="2020-08" db="EMBL/GenBank/DDBJ databases">
        <title>Bridging the membrane lipid divide: bacteria of the FCB group superphylum have the potential to synthesize archaeal ether lipids.</title>
        <authorList>
            <person name="Villanueva L."/>
            <person name="Von Meijenfeldt F.A.B."/>
            <person name="Westbye A.B."/>
            <person name="Yadav S."/>
            <person name="Hopmans E.C."/>
            <person name="Dutilh B.E."/>
            <person name="Sinninghe Damste J.S."/>
        </authorList>
    </citation>
    <scope>NUCLEOTIDE SEQUENCE [LARGE SCALE GENOMIC DNA]</scope>
    <source>
        <strain evidence="1">NIOZ-UU30</strain>
    </source>
</reference>
<dbReference type="EMBL" id="JACNJH010000046">
    <property type="protein sequence ID" value="MBC8359941.1"/>
    <property type="molecule type" value="Genomic_DNA"/>
</dbReference>
<organism evidence="1 2">
    <name type="scientific">Candidatus Desulfatibia profunda</name>
    <dbReference type="NCBI Taxonomy" id="2841695"/>
    <lineage>
        <taxon>Bacteria</taxon>
        <taxon>Pseudomonadati</taxon>
        <taxon>Thermodesulfobacteriota</taxon>
        <taxon>Desulfobacteria</taxon>
        <taxon>Desulfobacterales</taxon>
        <taxon>Desulfobacterales incertae sedis</taxon>
        <taxon>Candidatus Desulfatibia</taxon>
    </lineage>
</organism>
<protein>
    <submittedName>
        <fullName evidence="1">Uncharacterized protein</fullName>
    </submittedName>
</protein>
<accession>A0A8J6NSV4</accession>
<evidence type="ECO:0000313" key="2">
    <source>
        <dbReference type="Proteomes" id="UP000603434"/>
    </source>
</evidence>
<gene>
    <name evidence="1" type="ORF">H8E23_00900</name>
</gene>
<evidence type="ECO:0000313" key="1">
    <source>
        <dbReference type="EMBL" id="MBC8359941.1"/>
    </source>
</evidence>
<comment type="caution">
    <text evidence="1">The sequence shown here is derived from an EMBL/GenBank/DDBJ whole genome shotgun (WGS) entry which is preliminary data.</text>
</comment>
<name>A0A8J6NSV4_9BACT</name>
<proteinExistence type="predicted"/>